<keyword evidence="1" id="KW-0812">Transmembrane</keyword>
<dbReference type="EMBL" id="CVRI01000059">
    <property type="protein sequence ID" value="CRL03673.1"/>
    <property type="molecule type" value="Genomic_DNA"/>
</dbReference>
<sequence length="109" mass="13165">MKKHSIVKHNFDFHSDKRTQDPLNISHILLFKTFCLVPKSRLTRSHCFRFNMKVYQLSRLSFTIDERRRLLKAHDDELRSKSIWFYTLIGFIFPPLIHTLEKPQSCLFL</sequence>
<keyword evidence="3" id="KW-1185">Reference proteome</keyword>
<gene>
    <name evidence="2" type="ORF">CLUMA_CG016811</name>
</gene>
<evidence type="ECO:0000256" key="1">
    <source>
        <dbReference type="SAM" id="Phobius"/>
    </source>
</evidence>
<keyword evidence="1" id="KW-1133">Transmembrane helix</keyword>
<dbReference type="Proteomes" id="UP000183832">
    <property type="component" value="Unassembled WGS sequence"/>
</dbReference>
<name>A0A1J1IYL8_9DIPT</name>
<proteinExistence type="predicted"/>
<evidence type="ECO:0000313" key="2">
    <source>
        <dbReference type="EMBL" id="CRL03673.1"/>
    </source>
</evidence>
<dbReference type="AlphaFoldDB" id="A0A1J1IYL8"/>
<accession>A0A1J1IYL8</accession>
<reference evidence="2 3" key="1">
    <citation type="submission" date="2015-04" db="EMBL/GenBank/DDBJ databases">
        <authorList>
            <person name="Syromyatnikov M.Y."/>
            <person name="Popov V.N."/>
        </authorList>
    </citation>
    <scope>NUCLEOTIDE SEQUENCE [LARGE SCALE GENOMIC DNA]</scope>
</reference>
<keyword evidence="1" id="KW-0472">Membrane</keyword>
<feature type="transmembrane region" description="Helical" evidence="1">
    <location>
        <begin position="83"/>
        <end position="100"/>
    </location>
</feature>
<organism evidence="2 3">
    <name type="scientific">Clunio marinus</name>
    <dbReference type="NCBI Taxonomy" id="568069"/>
    <lineage>
        <taxon>Eukaryota</taxon>
        <taxon>Metazoa</taxon>
        <taxon>Ecdysozoa</taxon>
        <taxon>Arthropoda</taxon>
        <taxon>Hexapoda</taxon>
        <taxon>Insecta</taxon>
        <taxon>Pterygota</taxon>
        <taxon>Neoptera</taxon>
        <taxon>Endopterygota</taxon>
        <taxon>Diptera</taxon>
        <taxon>Nematocera</taxon>
        <taxon>Chironomoidea</taxon>
        <taxon>Chironomidae</taxon>
        <taxon>Clunio</taxon>
    </lineage>
</organism>
<protein>
    <submittedName>
        <fullName evidence="2">CLUMA_CG016811, isoform A</fullName>
    </submittedName>
</protein>
<evidence type="ECO:0000313" key="3">
    <source>
        <dbReference type="Proteomes" id="UP000183832"/>
    </source>
</evidence>